<organism evidence="3 4">
    <name type="scientific">Buddleja alternifolia</name>
    <dbReference type="NCBI Taxonomy" id="168488"/>
    <lineage>
        <taxon>Eukaryota</taxon>
        <taxon>Viridiplantae</taxon>
        <taxon>Streptophyta</taxon>
        <taxon>Embryophyta</taxon>
        <taxon>Tracheophyta</taxon>
        <taxon>Spermatophyta</taxon>
        <taxon>Magnoliopsida</taxon>
        <taxon>eudicotyledons</taxon>
        <taxon>Gunneridae</taxon>
        <taxon>Pentapetalae</taxon>
        <taxon>asterids</taxon>
        <taxon>lamiids</taxon>
        <taxon>Lamiales</taxon>
        <taxon>Scrophulariaceae</taxon>
        <taxon>Buddlejeae</taxon>
        <taxon>Buddleja</taxon>
    </lineage>
</organism>
<name>A0AAV6Y8H3_9LAMI</name>
<dbReference type="InterPro" id="IPR041588">
    <property type="entry name" value="Integrase_H2C2"/>
</dbReference>
<keyword evidence="4" id="KW-1185">Reference proteome</keyword>
<sequence length="378" mass="42953">MCGTSLIQSFKPQEVRFSSPICLIPYQVVSEPSIFGPAALNTMAEGTRSADVRREMDGLRDQLRVNSERTERTEKSIEDIKNMMATLAAAIQGNNGAETQGRGFNADNGGESHGQRGQGSWHTTYQAPTRFSQVEFPKFRGEDLRGWVYRCEQFFEVDDTPPDAKVRIAAVHLEGKALQWHQIFMKSRLTRELPNWEDYVRALNERFGALLYEDPMSELVNLKQNGTIQDYLDKFDELVNCVELSEQYAVHQTENTDGILYVLTTVTTDLLQKIKEGWDKDSNIQKIITKLKDDPASKPKYDWTDNVLTRKGKLVVPSDNDIKQAILSYYHSSAMGGHSGIKRTIHRIKQTLYWRGLKMDVCESDSLSEMAILKAVDD</sequence>
<dbReference type="Proteomes" id="UP000826271">
    <property type="component" value="Unassembled WGS sequence"/>
</dbReference>
<feature type="domain" description="Retrotransposon gag" evidence="1">
    <location>
        <begin position="167"/>
        <end position="251"/>
    </location>
</feature>
<protein>
    <recommendedName>
        <fullName evidence="5">Retrotransposon gag domain-containing protein</fullName>
    </recommendedName>
</protein>
<feature type="domain" description="Integrase zinc-binding" evidence="2">
    <location>
        <begin position="320"/>
        <end position="362"/>
    </location>
</feature>
<dbReference type="AlphaFoldDB" id="A0AAV6Y8H3"/>
<reference evidence="3" key="1">
    <citation type="submission" date="2019-10" db="EMBL/GenBank/DDBJ databases">
        <authorList>
            <person name="Zhang R."/>
            <person name="Pan Y."/>
            <person name="Wang J."/>
            <person name="Ma R."/>
            <person name="Yu S."/>
        </authorList>
    </citation>
    <scope>NUCLEOTIDE SEQUENCE</scope>
    <source>
        <strain evidence="3">LA-IB0</strain>
        <tissue evidence="3">Leaf</tissue>
    </source>
</reference>
<evidence type="ECO:0000259" key="2">
    <source>
        <dbReference type="Pfam" id="PF17921"/>
    </source>
</evidence>
<comment type="caution">
    <text evidence="3">The sequence shown here is derived from an EMBL/GenBank/DDBJ whole genome shotgun (WGS) entry which is preliminary data.</text>
</comment>
<dbReference type="Gene3D" id="1.10.340.70">
    <property type="match status" value="1"/>
</dbReference>
<proteinExistence type="predicted"/>
<dbReference type="Pfam" id="PF17921">
    <property type="entry name" value="Integrase_H2C2"/>
    <property type="match status" value="1"/>
</dbReference>
<dbReference type="Pfam" id="PF03732">
    <property type="entry name" value="Retrotrans_gag"/>
    <property type="match status" value="1"/>
</dbReference>
<gene>
    <name evidence="3" type="ORF">BUALT_Bualt02G0051800</name>
</gene>
<evidence type="ECO:0000313" key="3">
    <source>
        <dbReference type="EMBL" id="KAG8387730.1"/>
    </source>
</evidence>
<evidence type="ECO:0000259" key="1">
    <source>
        <dbReference type="Pfam" id="PF03732"/>
    </source>
</evidence>
<accession>A0AAV6Y8H3</accession>
<dbReference type="InterPro" id="IPR005162">
    <property type="entry name" value="Retrotrans_gag_dom"/>
</dbReference>
<dbReference type="EMBL" id="WHWC01000002">
    <property type="protein sequence ID" value="KAG8387730.1"/>
    <property type="molecule type" value="Genomic_DNA"/>
</dbReference>
<evidence type="ECO:0008006" key="5">
    <source>
        <dbReference type="Google" id="ProtNLM"/>
    </source>
</evidence>
<evidence type="ECO:0000313" key="4">
    <source>
        <dbReference type="Proteomes" id="UP000826271"/>
    </source>
</evidence>